<dbReference type="AlphaFoldDB" id="A0A7J6PDU1"/>
<organism evidence="2 3">
    <name type="scientific">Perkinsus olseni</name>
    <name type="common">Perkinsus atlanticus</name>
    <dbReference type="NCBI Taxonomy" id="32597"/>
    <lineage>
        <taxon>Eukaryota</taxon>
        <taxon>Sar</taxon>
        <taxon>Alveolata</taxon>
        <taxon>Perkinsozoa</taxon>
        <taxon>Perkinsea</taxon>
        <taxon>Perkinsida</taxon>
        <taxon>Perkinsidae</taxon>
        <taxon>Perkinsus</taxon>
    </lineage>
</organism>
<feature type="region of interest" description="Disordered" evidence="1">
    <location>
        <begin position="1"/>
        <end position="43"/>
    </location>
</feature>
<protein>
    <submittedName>
        <fullName evidence="2">Uncharacterized protein</fullName>
    </submittedName>
</protein>
<feature type="non-terminal residue" evidence="2">
    <location>
        <position position="279"/>
    </location>
</feature>
<gene>
    <name evidence="2" type="ORF">FOZ63_000230</name>
</gene>
<evidence type="ECO:0000256" key="1">
    <source>
        <dbReference type="SAM" id="MobiDB-lite"/>
    </source>
</evidence>
<evidence type="ECO:0000313" key="3">
    <source>
        <dbReference type="Proteomes" id="UP000553632"/>
    </source>
</evidence>
<name>A0A7J6PDU1_PEROL</name>
<keyword evidence="3" id="KW-1185">Reference proteome</keyword>
<feature type="non-terminal residue" evidence="2">
    <location>
        <position position="1"/>
    </location>
</feature>
<sequence length="279" mass="31361">VDDVLGNVPLTADVVPGNVPPAEVPSVTNPPANSEAPPLPLPIRKTARSPYPYLPLELRSLPSPVDSGEIAKVVGDAVSAAVTKAMSSFVDRIGVAGSPHPEYQQNDDISLDDNTSPYDSEDILLGDAEKVAKAWKSSTQFPKIKLFLGDTDDRSIRQFYSLITTSQAYRFSNTAERYFYVYRLLDGKPARLVDKHMKHFRDARSFDDLLRELWKVLYDEYSSSGDYFQVRRRLMALRMSLGGTNSVISRYEDYCDEFMNLSEQLLDDDDLGENAYRKE</sequence>
<evidence type="ECO:0000313" key="2">
    <source>
        <dbReference type="EMBL" id="KAF4694107.1"/>
    </source>
</evidence>
<reference evidence="2 3" key="1">
    <citation type="submission" date="2020-04" db="EMBL/GenBank/DDBJ databases">
        <title>Perkinsus olseni comparative genomics.</title>
        <authorList>
            <person name="Bogema D.R."/>
        </authorList>
    </citation>
    <scope>NUCLEOTIDE SEQUENCE [LARGE SCALE GENOMIC DNA]</scope>
    <source>
        <strain evidence="2 3">ATCC PRA-207</strain>
    </source>
</reference>
<comment type="caution">
    <text evidence="2">The sequence shown here is derived from an EMBL/GenBank/DDBJ whole genome shotgun (WGS) entry which is preliminary data.</text>
</comment>
<dbReference type="Proteomes" id="UP000553632">
    <property type="component" value="Unassembled WGS sequence"/>
</dbReference>
<accession>A0A7J6PDU1</accession>
<dbReference type="EMBL" id="JABANO010039301">
    <property type="protein sequence ID" value="KAF4694107.1"/>
    <property type="molecule type" value="Genomic_DNA"/>
</dbReference>
<proteinExistence type="predicted"/>